<feature type="domain" description="Fido" evidence="3">
    <location>
        <begin position="144"/>
        <end position="291"/>
    </location>
</feature>
<dbReference type="Proteomes" id="UP000577956">
    <property type="component" value="Unassembled WGS sequence"/>
</dbReference>
<evidence type="ECO:0000313" key="7">
    <source>
        <dbReference type="Proteomes" id="UP000618382"/>
    </source>
</evidence>
<dbReference type="EMBL" id="JACCBK010000001">
    <property type="protein sequence ID" value="NYD87370.1"/>
    <property type="molecule type" value="Genomic_DNA"/>
</dbReference>
<sequence length="400" mass="42733">MGDAPRDEDGTAWPAVTTEEHAWTATNPHLDPFQRRRVSRPYRAAVVPLVADAVPRVDPAVLQIAEEASLDVARFDVEMASLPVPMPTVLLRTESASSSQIEHLTTNARNLALASLGAPSRQNADLVAANVRAMSSALAAGDDLTAAGILDVHRALLAGSAPDVAGRWRTEQVWIGASSLSPHGADFVPPHHARVPAAVEDLVTFAAREDLPVLVHAALVHAHLETIHPFVDGNGRTGRVLLHTVLRRRGLALHTTVPVSAGLLRDPEAYFRALQASRAGDPDPIVEQVARAATAATTNGRALAADVTRARDAWRERITARSDSTAWRLADHLFAQPVVTAEHVAAQLGVSDRGARNAIEVLEDAGVLRAPSAGHRARTWQADDVLDAMDAFAARAGRRR</sequence>
<protein>
    <submittedName>
        <fullName evidence="5">Fic family protein</fullName>
    </submittedName>
</protein>
<proteinExistence type="predicted"/>
<feature type="active site" evidence="1">
    <location>
        <position position="228"/>
    </location>
</feature>
<evidence type="ECO:0000256" key="2">
    <source>
        <dbReference type="PIRSR" id="PIRSR640198-2"/>
    </source>
</evidence>
<dbReference type="PANTHER" id="PTHR13504">
    <property type="entry name" value="FIDO DOMAIN-CONTAINING PROTEIN DDB_G0283145"/>
    <property type="match status" value="1"/>
</dbReference>
<name>A0A7Y9FHE7_9CELL</name>
<accession>A0A7Y9FHE7</accession>
<feature type="binding site" evidence="2">
    <location>
        <begin position="232"/>
        <end position="239"/>
    </location>
    <ligand>
        <name>ATP</name>
        <dbReference type="ChEBI" id="CHEBI:30616"/>
    </ligand>
</feature>
<dbReference type="InterPro" id="IPR040198">
    <property type="entry name" value="Fido_containing"/>
</dbReference>
<evidence type="ECO:0000313" key="4">
    <source>
        <dbReference type="EMBL" id="GIG34542.1"/>
    </source>
</evidence>
<dbReference type="InterPro" id="IPR036390">
    <property type="entry name" value="WH_DNA-bd_sf"/>
</dbReference>
<dbReference type="SUPFAM" id="SSF140931">
    <property type="entry name" value="Fic-like"/>
    <property type="match status" value="1"/>
</dbReference>
<gene>
    <name evidence="5" type="ORF">BKA21_002919</name>
    <name evidence="4" type="ORF">Col01nite_37010</name>
</gene>
<evidence type="ECO:0000313" key="6">
    <source>
        <dbReference type="Proteomes" id="UP000577956"/>
    </source>
</evidence>
<dbReference type="RefSeq" id="WP_140459720.1">
    <property type="nucleotide sequence ID" value="NZ_BAABFI010000007.1"/>
</dbReference>
<reference evidence="5 6" key="1">
    <citation type="submission" date="2020-07" db="EMBL/GenBank/DDBJ databases">
        <title>Sequencing the genomes of 1000 actinobacteria strains.</title>
        <authorList>
            <person name="Klenk H.-P."/>
        </authorList>
    </citation>
    <scope>NUCLEOTIDE SEQUENCE [LARGE SCALE GENOMIC DNA]</scope>
    <source>
        <strain evidence="5 6">DSM 24482</strain>
    </source>
</reference>
<dbReference type="AlphaFoldDB" id="A0A7Y9FHE7"/>
<dbReference type="EMBL" id="BONN01000019">
    <property type="protein sequence ID" value="GIG34542.1"/>
    <property type="molecule type" value="Genomic_DNA"/>
</dbReference>
<dbReference type="PROSITE" id="PS51459">
    <property type="entry name" value="FIDO"/>
    <property type="match status" value="1"/>
</dbReference>
<organism evidence="5 6">
    <name type="scientific">Cellulomonas oligotrophica</name>
    <dbReference type="NCBI Taxonomy" id="931536"/>
    <lineage>
        <taxon>Bacteria</taxon>
        <taxon>Bacillati</taxon>
        <taxon>Actinomycetota</taxon>
        <taxon>Actinomycetes</taxon>
        <taxon>Micrococcales</taxon>
        <taxon>Cellulomonadaceae</taxon>
        <taxon>Cellulomonas</taxon>
    </lineage>
</organism>
<evidence type="ECO:0000313" key="5">
    <source>
        <dbReference type="EMBL" id="NYD87370.1"/>
    </source>
</evidence>
<keyword evidence="2" id="KW-0547">Nucleotide-binding</keyword>
<reference evidence="4 7" key="2">
    <citation type="submission" date="2021-01" db="EMBL/GenBank/DDBJ databases">
        <title>Whole genome shotgun sequence of Cellulomonas oligotrophica NBRC 109435.</title>
        <authorList>
            <person name="Komaki H."/>
            <person name="Tamura T."/>
        </authorList>
    </citation>
    <scope>NUCLEOTIDE SEQUENCE [LARGE SCALE GENOMIC DNA]</scope>
    <source>
        <strain evidence="4 7">NBRC 109435</strain>
    </source>
</reference>
<dbReference type="Pfam" id="PF02661">
    <property type="entry name" value="Fic"/>
    <property type="match status" value="1"/>
</dbReference>
<dbReference type="InterPro" id="IPR003812">
    <property type="entry name" value="Fido"/>
</dbReference>
<comment type="caution">
    <text evidence="5">The sequence shown here is derived from an EMBL/GenBank/DDBJ whole genome shotgun (WGS) entry which is preliminary data.</text>
</comment>
<dbReference type="PANTHER" id="PTHR13504:SF38">
    <property type="entry name" value="FIDO DOMAIN-CONTAINING PROTEIN"/>
    <property type="match status" value="1"/>
</dbReference>
<keyword evidence="7" id="KW-1185">Reference proteome</keyword>
<evidence type="ECO:0000256" key="1">
    <source>
        <dbReference type="PIRSR" id="PIRSR640198-1"/>
    </source>
</evidence>
<dbReference type="Gene3D" id="1.10.3290.10">
    <property type="entry name" value="Fido-like domain"/>
    <property type="match status" value="1"/>
</dbReference>
<evidence type="ECO:0000259" key="3">
    <source>
        <dbReference type="PROSITE" id="PS51459"/>
    </source>
</evidence>
<dbReference type="Proteomes" id="UP000618382">
    <property type="component" value="Unassembled WGS sequence"/>
</dbReference>
<dbReference type="SUPFAM" id="SSF46785">
    <property type="entry name" value="Winged helix' DNA-binding domain"/>
    <property type="match status" value="1"/>
</dbReference>
<dbReference type="GO" id="GO:0005524">
    <property type="term" value="F:ATP binding"/>
    <property type="evidence" value="ECO:0007669"/>
    <property type="project" value="UniProtKB-KW"/>
</dbReference>
<dbReference type="InterPro" id="IPR036597">
    <property type="entry name" value="Fido-like_dom_sf"/>
</dbReference>
<keyword evidence="2" id="KW-0067">ATP-binding</keyword>